<dbReference type="InterPro" id="IPR033438">
    <property type="entry name" value="MOLO1"/>
</dbReference>
<dbReference type="WBParaSite" id="SMUV_0000106601-mRNA-1">
    <property type="protein sequence ID" value="SMUV_0000106601-mRNA-1"/>
    <property type="gene ID" value="SMUV_0000106601"/>
</dbReference>
<protein>
    <submittedName>
        <fullName evidence="4">Ground-like domain-containing protein</fullName>
    </submittedName>
</protein>
<accession>A0A0N5AA99</accession>
<evidence type="ECO:0000256" key="2">
    <source>
        <dbReference type="SAM" id="SignalP"/>
    </source>
</evidence>
<keyword evidence="3" id="KW-1185">Reference proteome</keyword>
<dbReference type="AlphaFoldDB" id="A0A0N5AA99"/>
<dbReference type="GO" id="GO:0005892">
    <property type="term" value="C:acetylcholine-gated channel complex"/>
    <property type="evidence" value="ECO:0007669"/>
    <property type="project" value="InterPro"/>
</dbReference>
<feature type="transmembrane region" description="Helical" evidence="1">
    <location>
        <begin position="205"/>
        <end position="233"/>
    </location>
</feature>
<feature type="chain" id="PRO_5005892911" evidence="2">
    <location>
        <begin position="17"/>
        <end position="245"/>
    </location>
</feature>
<organism evidence="3 4">
    <name type="scientific">Syphacia muris</name>
    <dbReference type="NCBI Taxonomy" id="451379"/>
    <lineage>
        <taxon>Eukaryota</taxon>
        <taxon>Metazoa</taxon>
        <taxon>Ecdysozoa</taxon>
        <taxon>Nematoda</taxon>
        <taxon>Chromadorea</taxon>
        <taxon>Rhabditida</taxon>
        <taxon>Spirurina</taxon>
        <taxon>Oxyuridomorpha</taxon>
        <taxon>Oxyuroidea</taxon>
        <taxon>Oxyuridae</taxon>
        <taxon>Syphacia</taxon>
    </lineage>
</organism>
<evidence type="ECO:0000256" key="1">
    <source>
        <dbReference type="SAM" id="Phobius"/>
    </source>
</evidence>
<dbReference type="PANTHER" id="PTHR33748">
    <property type="entry name" value="PROTEIN CBG04600"/>
    <property type="match status" value="1"/>
</dbReference>
<dbReference type="Pfam" id="PF17175">
    <property type="entry name" value="MOLO1"/>
    <property type="match status" value="1"/>
</dbReference>
<reference evidence="4" key="1">
    <citation type="submission" date="2017-02" db="UniProtKB">
        <authorList>
            <consortium name="WormBaseParasite"/>
        </authorList>
    </citation>
    <scope>IDENTIFICATION</scope>
</reference>
<dbReference type="Gene3D" id="3.10.310.50">
    <property type="match status" value="1"/>
</dbReference>
<name>A0A0N5AA99_9BILA</name>
<evidence type="ECO:0000313" key="4">
    <source>
        <dbReference type="WBParaSite" id="SMUV_0000106601-mRNA-1"/>
    </source>
</evidence>
<dbReference type="PANTHER" id="PTHR33748:SF5">
    <property type="entry name" value="GROUND-LIKE DOMAIN-CONTAINING PROTEIN"/>
    <property type="match status" value="1"/>
</dbReference>
<dbReference type="Proteomes" id="UP000046393">
    <property type="component" value="Unplaced"/>
</dbReference>
<proteinExistence type="predicted"/>
<keyword evidence="1" id="KW-0472">Membrane</keyword>
<keyword evidence="2" id="KW-0732">Signal</keyword>
<feature type="signal peptide" evidence="2">
    <location>
        <begin position="1"/>
        <end position="16"/>
    </location>
</feature>
<keyword evidence="1" id="KW-1133">Transmembrane helix</keyword>
<evidence type="ECO:0000313" key="3">
    <source>
        <dbReference type="Proteomes" id="UP000046393"/>
    </source>
</evidence>
<keyword evidence="1" id="KW-0812">Transmembrane</keyword>
<sequence>MEHLILLLTLTGAVIGAEHNAFTVPDSLRNPTACNAKKRGFVCDPDGLLIDSSKKTDGSTLLNNAIENVRATDVCPCSDCLLFSGTAISVVVVQKIKMAFNETSREIILKAMKKFANDIRTRQARGLCDDDILIAVSIDDNEVQTSYGQRLNIRLNDTIVKEIANIAKQDFDKRNWTNGLLSMINNYGSILRNGTLAVRRSGTHWYSPLPLCVVICGAVLIAAIVAALVIGLISCRNGRRYSAVI</sequence>